<dbReference type="RefSeq" id="WP_390198355.1">
    <property type="nucleotide sequence ID" value="NZ_JBHSDV010000002.1"/>
</dbReference>
<gene>
    <name evidence="4" type="ORF">ACFOZ1_08300</name>
</gene>
<evidence type="ECO:0000313" key="5">
    <source>
        <dbReference type="Proteomes" id="UP001595880"/>
    </source>
</evidence>
<evidence type="ECO:0000256" key="1">
    <source>
        <dbReference type="ARBA" id="ARBA00022679"/>
    </source>
</evidence>
<dbReference type="PROSITE" id="PS51186">
    <property type="entry name" value="GNAT"/>
    <property type="match status" value="1"/>
</dbReference>
<keyword evidence="1 4" id="KW-0808">Transferase</keyword>
<dbReference type="InterPro" id="IPR000182">
    <property type="entry name" value="GNAT_dom"/>
</dbReference>
<dbReference type="Pfam" id="PF13673">
    <property type="entry name" value="Acetyltransf_10"/>
    <property type="match status" value="1"/>
</dbReference>
<dbReference type="PANTHER" id="PTHR43626">
    <property type="entry name" value="ACYL-COA N-ACYLTRANSFERASE"/>
    <property type="match status" value="1"/>
</dbReference>
<dbReference type="Proteomes" id="UP001595880">
    <property type="component" value="Unassembled WGS sequence"/>
</dbReference>
<keyword evidence="2 4" id="KW-0012">Acyltransferase</keyword>
<name>A0ABV8VX61_9BACI</name>
<dbReference type="SUPFAM" id="SSF55729">
    <property type="entry name" value="Acyl-CoA N-acyltransferases (Nat)"/>
    <property type="match status" value="1"/>
</dbReference>
<evidence type="ECO:0000313" key="4">
    <source>
        <dbReference type="EMBL" id="MFC4387813.1"/>
    </source>
</evidence>
<dbReference type="InterPro" id="IPR045039">
    <property type="entry name" value="NSI-like"/>
</dbReference>
<protein>
    <submittedName>
        <fullName evidence="4">GNAT family N-acetyltransferase</fullName>
        <ecNumber evidence="4">2.3.-.-</ecNumber>
    </submittedName>
</protein>
<evidence type="ECO:0000256" key="2">
    <source>
        <dbReference type="ARBA" id="ARBA00023315"/>
    </source>
</evidence>
<dbReference type="Gene3D" id="3.40.630.30">
    <property type="match status" value="1"/>
</dbReference>
<comment type="caution">
    <text evidence="4">The sequence shown here is derived from an EMBL/GenBank/DDBJ whole genome shotgun (WGS) entry which is preliminary data.</text>
</comment>
<keyword evidence="5" id="KW-1185">Reference proteome</keyword>
<accession>A0ABV8VX61</accession>
<dbReference type="EC" id="2.3.-.-" evidence="4"/>
<sequence>MELQYTMSIDHITEENLTALFKAVEWESAKFPEQLVEAIKGSHTVITAWDGNRLVGLANALSDGALTAYFHYVLVDPTYHGKGIGKEMMHRMLKKYSGFQTKVLISYPNVVDFYEKLGFTKEDGPTPMYISDLI</sequence>
<dbReference type="PANTHER" id="PTHR43626:SF4">
    <property type="entry name" value="GCN5-RELATED N-ACETYLTRANSFERASE 2, CHLOROPLASTIC"/>
    <property type="match status" value="1"/>
</dbReference>
<organism evidence="4 5">
    <name type="scientific">Gracilibacillus marinus</name>
    <dbReference type="NCBI Taxonomy" id="630535"/>
    <lineage>
        <taxon>Bacteria</taxon>
        <taxon>Bacillati</taxon>
        <taxon>Bacillota</taxon>
        <taxon>Bacilli</taxon>
        <taxon>Bacillales</taxon>
        <taxon>Bacillaceae</taxon>
        <taxon>Gracilibacillus</taxon>
    </lineage>
</organism>
<evidence type="ECO:0000259" key="3">
    <source>
        <dbReference type="PROSITE" id="PS51186"/>
    </source>
</evidence>
<feature type="domain" description="N-acetyltransferase" evidence="3">
    <location>
        <begin position="7"/>
        <end position="134"/>
    </location>
</feature>
<dbReference type="CDD" id="cd04301">
    <property type="entry name" value="NAT_SF"/>
    <property type="match status" value="1"/>
</dbReference>
<reference evidence="5" key="1">
    <citation type="journal article" date="2019" name="Int. J. Syst. Evol. Microbiol.">
        <title>The Global Catalogue of Microorganisms (GCM) 10K type strain sequencing project: providing services to taxonomists for standard genome sequencing and annotation.</title>
        <authorList>
            <consortium name="The Broad Institute Genomics Platform"/>
            <consortium name="The Broad Institute Genome Sequencing Center for Infectious Disease"/>
            <person name="Wu L."/>
            <person name="Ma J."/>
        </authorList>
    </citation>
    <scope>NUCLEOTIDE SEQUENCE [LARGE SCALE GENOMIC DNA]</scope>
    <source>
        <strain evidence="5">KACC 14058</strain>
    </source>
</reference>
<dbReference type="GO" id="GO:0016746">
    <property type="term" value="F:acyltransferase activity"/>
    <property type="evidence" value="ECO:0007669"/>
    <property type="project" value="UniProtKB-KW"/>
</dbReference>
<dbReference type="EMBL" id="JBHSDV010000002">
    <property type="protein sequence ID" value="MFC4387813.1"/>
    <property type="molecule type" value="Genomic_DNA"/>
</dbReference>
<dbReference type="InterPro" id="IPR016181">
    <property type="entry name" value="Acyl_CoA_acyltransferase"/>
</dbReference>
<proteinExistence type="predicted"/>